<accession>A0A963YSC7</accession>
<organism evidence="2 3">
    <name type="scientific">Acidisoma silvae</name>
    <dbReference type="NCBI Taxonomy" id="2802396"/>
    <lineage>
        <taxon>Bacteria</taxon>
        <taxon>Pseudomonadati</taxon>
        <taxon>Pseudomonadota</taxon>
        <taxon>Alphaproteobacteria</taxon>
        <taxon>Acetobacterales</taxon>
        <taxon>Acidocellaceae</taxon>
        <taxon>Acidisoma</taxon>
    </lineage>
</organism>
<dbReference type="Pfam" id="PF18743">
    <property type="entry name" value="AHJR-like"/>
    <property type="match status" value="1"/>
</dbReference>
<proteinExistence type="predicted"/>
<keyword evidence="3" id="KW-1185">Reference proteome</keyword>
<comment type="caution">
    <text evidence="2">The sequence shown here is derived from an EMBL/GenBank/DDBJ whole genome shotgun (WGS) entry which is preliminary data.</text>
</comment>
<reference evidence="2" key="2">
    <citation type="submission" date="2021-01" db="EMBL/GenBank/DDBJ databases">
        <authorList>
            <person name="Mieszkin S."/>
            <person name="Pouder E."/>
            <person name="Alain K."/>
        </authorList>
    </citation>
    <scope>NUCLEOTIDE SEQUENCE</scope>
    <source>
        <strain evidence="2">HW T2.11</strain>
    </source>
</reference>
<dbReference type="AlphaFoldDB" id="A0A963YSC7"/>
<dbReference type="InterPro" id="IPR040902">
    <property type="entry name" value="AHJR-like"/>
</dbReference>
<gene>
    <name evidence="2" type="ORF">ASILVAE211_12970</name>
</gene>
<reference evidence="2" key="1">
    <citation type="journal article" date="2021" name="Microorganisms">
        <title>Acidisoma silvae sp. nov. and Acidisomacellulosilytica sp. nov., Two Acidophilic Bacteria Isolated from Decaying Wood, Hydrolyzing Cellulose and Producing Poly-3-hydroxybutyrate.</title>
        <authorList>
            <person name="Mieszkin S."/>
            <person name="Pouder E."/>
            <person name="Uroz S."/>
            <person name="Simon-Colin C."/>
            <person name="Alain K."/>
        </authorList>
    </citation>
    <scope>NUCLEOTIDE SEQUENCE</scope>
    <source>
        <strain evidence="2">HW T2.11</strain>
    </source>
</reference>
<evidence type="ECO:0000259" key="1">
    <source>
        <dbReference type="Pfam" id="PF18743"/>
    </source>
</evidence>
<dbReference type="RefSeq" id="WP_227321756.1">
    <property type="nucleotide sequence ID" value="NZ_JAESVB010000005.1"/>
</dbReference>
<name>A0A963YSC7_9PROT</name>
<protein>
    <recommendedName>
        <fullName evidence="1">REase AHJR-like domain-containing protein</fullName>
    </recommendedName>
</protein>
<evidence type="ECO:0000313" key="2">
    <source>
        <dbReference type="EMBL" id="MCB8876097.1"/>
    </source>
</evidence>
<sequence>MSKSPGRRERAILQTVIPGLEADGFEVFLHPNGQLLPPFMKGYRPDAIAVKPGRKIAIEVAAGGGASEDQSPLQQVQAIFATQKDWEFQILYAPGAPTEPDLTPESKESVTEIVRRLPYVFDQGGAVAALLTGWSAFEAAARRLMPEAFERPQPPARMLEALAFSGAITPDEADMLRNLARERNQAAHGKLDATITPKQLEQLITVTLTLLELTEPAGAA</sequence>
<feature type="domain" description="REase AHJR-like" evidence="1">
    <location>
        <begin position="1"/>
        <end position="110"/>
    </location>
</feature>
<evidence type="ECO:0000313" key="3">
    <source>
        <dbReference type="Proteomes" id="UP000708298"/>
    </source>
</evidence>
<dbReference type="EMBL" id="JAESVB010000005">
    <property type="protein sequence ID" value="MCB8876097.1"/>
    <property type="molecule type" value="Genomic_DNA"/>
</dbReference>
<dbReference type="Proteomes" id="UP000708298">
    <property type="component" value="Unassembled WGS sequence"/>
</dbReference>